<dbReference type="OrthoDB" id="7294637at2"/>
<dbReference type="CDD" id="cd15482">
    <property type="entry name" value="Sialidase_non-viral"/>
    <property type="match status" value="1"/>
</dbReference>
<organism evidence="5 6">
    <name type="scientific">Paraflavitalea soli</name>
    <dbReference type="NCBI Taxonomy" id="2315862"/>
    <lineage>
        <taxon>Bacteria</taxon>
        <taxon>Pseudomonadati</taxon>
        <taxon>Bacteroidota</taxon>
        <taxon>Chitinophagia</taxon>
        <taxon>Chitinophagales</taxon>
        <taxon>Chitinophagaceae</taxon>
        <taxon>Paraflavitalea</taxon>
    </lineage>
</organism>
<gene>
    <name evidence="5" type="ORF">D3H65_00940</name>
</gene>
<evidence type="ECO:0000256" key="2">
    <source>
        <dbReference type="ARBA" id="ARBA00009348"/>
    </source>
</evidence>
<dbReference type="GO" id="GO:0009313">
    <property type="term" value="P:oligosaccharide catabolic process"/>
    <property type="evidence" value="ECO:0007669"/>
    <property type="project" value="TreeGrafter"/>
</dbReference>
<dbReference type="RefSeq" id="WP_119054339.1">
    <property type="nucleotide sequence ID" value="NZ_CP032157.1"/>
</dbReference>
<comment type="similarity">
    <text evidence="2">Belongs to the glycosyl hydrolase 33 family.</text>
</comment>
<comment type="catalytic activity">
    <reaction evidence="1">
        <text>Hydrolysis of alpha-(2-&gt;3)-, alpha-(2-&gt;6)-, alpha-(2-&gt;8)- glycosidic linkages of terminal sialic acid residues in oligosaccharides, glycoproteins, glycolipids, colominic acid and synthetic substrates.</text>
        <dbReference type="EC" id="3.2.1.18"/>
    </reaction>
</comment>
<dbReference type="Pfam" id="PF13088">
    <property type="entry name" value="BNR_2"/>
    <property type="match status" value="1"/>
</dbReference>
<dbReference type="GO" id="GO:0004308">
    <property type="term" value="F:exo-alpha-sialidase activity"/>
    <property type="evidence" value="ECO:0007669"/>
    <property type="project" value="UniProtKB-EC"/>
</dbReference>
<dbReference type="KEGG" id="pseg:D3H65_00940"/>
<proteinExistence type="inferred from homology"/>
<name>A0A3B7MWX2_9BACT</name>
<evidence type="ECO:0000256" key="3">
    <source>
        <dbReference type="ARBA" id="ARBA00012733"/>
    </source>
</evidence>
<dbReference type="PANTHER" id="PTHR10628:SF30">
    <property type="entry name" value="EXO-ALPHA-SIALIDASE"/>
    <property type="match status" value="1"/>
</dbReference>
<dbReference type="EMBL" id="CP032157">
    <property type="protein sequence ID" value="AXY78467.1"/>
    <property type="molecule type" value="Genomic_DNA"/>
</dbReference>
<dbReference type="GO" id="GO:0016020">
    <property type="term" value="C:membrane"/>
    <property type="evidence" value="ECO:0007669"/>
    <property type="project" value="TreeGrafter"/>
</dbReference>
<dbReference type="PROSITE" id="PS51257">
    <property type="entry name" value="PROKAR_LIPOPROTEIN"/>
    <property type="match status" value="1"/>
</dbReference>
<dbReference type="GO" id="GO:0006689">
    <property type="term" value="P:ganglioside catabolic process"/>
    <property type="evidence" value="ECO:0007669"/>
    <property type="project" value="TreeGrafter"/>
</dbReference>
<dbReference type="Proteomes" id="UP000263900">
    <property type="component" value="Chromosome"/>
</dbReference>
<dbReference type="InterPro" id="IPR036278">
    <property type="entry name" value="Sialidase_sf"/>
</dbReference>
<evidence type="ECO:0000256" key="1">
    <source>
        <dbReference type="ARBA" id="ARBA00000427"/>
    </source>
</evidence>
<evidence type="ECO:0000259" key="4">
    <source>
        <dbReference type="Pfam" id="PF13088"/>
    </source>
</evidence>
<accession>A0A3B7MWX2</accession>
<dbReference type="InterPro" id="IPR026856">
    <property type="entry name" value="Sialidase_fam"/>
</dbReference>
<dbReference type="SUPFAM" id="SSF50939">
    <property type="entry name" value="Sialidases"/>
    <property type="match status" value="1"/>
</dbReference>
<dbReference type="GO" id="GO:0005737">
    <property type="term" value="C:cytoplasm"/>
    <property type="evidence" value="ECO:0007669"/>
    <property type="project" value="TreeGrafter"/>
</dbReference>
<feature type="domain" description="Sialidase" evidence="4">
    <location>
        <begin position="59"/>
        <end position="352"/>
    </location>
</feature>
<dbReference type="InterPro" id="IPR011040">
    <property type="entry name" value="Sialidase"/>
</dbReference>
<keyword evidence="6" id="KW-1185">Reference proteome</keyword>
<evidence type="ECO:0000313" key="6">
    <source>
        <dbReference type="Proteomes" id="UP000263900"/>
    </source>
</evidence>
<dbReference type="AlphaFoldDB" id="A0A3B7MWX2"/>
<evidence type="ECO:0000313" key="5">
    <source>
        <dbReference type="EMBL" id="AXY78467.1"/>
    </source>
</evidence>
<dbReference type="EC" id="3.2.1.18" evidence="3"/>
<protein>
    <recommendedName>
        <fullName evidence="3">exo-alpha-sialidase</fullName>
        <ecNumber evidence="3">3.2.1.18</ecNumber>
    </recommendedName>
</protein>
<dbReference type="Gene3D" id="2.120.10.10">
    <property type="match status" value="1"/>
</dbReference>
<reference evidence="5 6" key="1">
    <citation type="submission" date="2018-09" db="EMBL/GenBank/DDBJ databases">
        <title>Genome sequencing of strain 6GH32-13.</title>
        <authorList>
            <person name="Weon H.-Y."/>
            <person name="Heo J."/>
            <person name="Kwon S.-W."/>
        </authorList>
    </citation>
    <scope>NUCLEOTIDE SEQUENCE [LARGE SCALE GENOMIC DNA]</scope>
    <source>
        <strain evidence="5 6">5GH32-13</strain>
    </source>
</reference>
<sequence length="379" mass="41848">MKNPLIFILLVTGAWTWASCKTGKVNAGKQAPETTIVFEPMAGSYASMRIPALVLTKQGSLLAFCEGRIGTASDWAEMDMLMRRSTDGGKTWEPMVVIAARQGPMPTSNATPIVDADGTIHLLYQRGYANAYYTKSTDDGKTWSPAADITYAFDAFRPEYNWQVLAPGPGHSIQLKNGRLLVAVWICDPAKLLPHKSHYPSRIATVYSDDTGRTWKRGAILPDGVIKNPSETMAVQLEDGRVMLNIRHSGDSHRRGVSYSPDGISQWTDPVLDTALYEPVCMASIIRFNDKGKSGLLFTNPDTRNAPKPPRKNLTAKLSYDEGKTWSIQKVIDTSFAGYSDIAVGKDGTVYCLYETNTVGTGFNYSLVLKRFTIDWIKK</sequence>
<dbReference type="PANTHER" id="PTHR10628">
    <property type="entry name" value="SIALIDASE"/>
    <property type="match status" value="1"/>
</dbReference>